<keyword evidence="2" id="KW-1185">Reference proteome</keyword>
<dbReference type="AlphaFoldDB" id="A0A067TUA4"/>
<proteinExistence type="predicted"/>
<organism evidence="1 2">
    <name type="scientific">Galerina marginata (strain CBS 339.88)</name>
    <dbReference type="NCBI Taxonomy" id="685588"/>
    <lineage>
        <taxon>Eukaryota</taxon>
        <taxon>Fungi</taxon>
        <taxon>Dikarya</taxon>
        <taxon>Basidiomycota</taxon>
        <taxon>Agaricomycotina</taxon>
        <taxon>Agaricomycetes</taxon>
        <taxon>Agaricomycetidae</taxon>
        <taxon>Agaricales</taxon>
        <taxon>Agaricineae</taxon>
        <taxon>Strophariaceae</taxon>
        <taxon>Galerina</taxon>
    </lineage>
</organism>
<protein>
    <submittedName>
        <fullName evidence="1">Uncharacterized protein</fullName>
    </submittedName>
</protein>
<reference evidence="2" key="1">
    <citation type="journal article" date="2014" name="Proc. Natl. Acad. Sci. U.S.A.">
        <title>Extensive sampling of basidiomycete genomes demonstrates inadequacy of the white-rot/brown-rot paradigm for wood decay fungi.</title>
        <authorList>
            <person name="Riley R."/>
            <person name="Salamov A.A."/>
            <person name="Brown D.W."/>
            <person name="Nagy L.G."/>
            <person name="Floudas D."/>
            <person name="Held B.W."/>
            <person name="Levasseur A."/>
            <person name="Lombard V."/>
            <person name="Morin E."/>
            <person name="Otillar R."/>
            <person name="Lindquist E.A."/>
            <person name="Sun H."/>
            <person name="LaButti K.M."/>
            <person name="Schmutz J."/>
            <person name="Jabbour D."/>
            <person name="Luo H."/>
            <person name="Baker S.E."/>
            <person name="Pisabarro A.G."/>
            <person name="Walton J.D."/>
            <person name="Blanchette R.A."/>
            <person name="Henrissat B."/>
            <person name="Martin F."/>
            <person name="Cullen D."/>
            <person name="Hibbett D.S."/>
            <person name="Grigoriev I.V."/>
        </authorList>
    </citation>
    <scope>NUCLEOTIDE SEQUENCE [LARGE SCALE GENOMIC DNA]</scope>
    <source>
        <strain evidence="2">CBS 339.88</strain>
    </source>
</reference>
<name>A0A067TUA4_GALM3</name>
<dbReference type="HOGENOM" id="CLU_2277713_0_0_1"/>
<accession>A0A067TUA4</accession>
<gene>
    <name evidence="1" type="ORF">GALMADRAFT_237904</name>
</gene>
<dbReference type="EMBL" id="KL142369">
    <property type="protein sequence ID" value="KDR82543.1"/>
    <property type="molecule type" value="Genomic_DNA"/>
</dbReference>
<dbReference type="Proteomes" id="UP000027222">
    <property type="component" value="Unassembled WGS sequence"/>
</dbReference>
<evidence type="ECO:0000313" key="1">
    <source>
        <dbReference type="EMBL" id="KDR82543.1"/>
    </source>
</evidence>
<evidence type="ECO:0000313" key="2">
    <source>
        <dbReference type="Proteomes" id="UP000027222"/>
    </source>
</evidence>
<sequence length="102" mass="11448">MDGLVAVGANHPFFEALLANSESLERFTFGDCVALCLLMLLLAEDAFCGKFLKRALTYPLTPDLFFIVSVDDESELRRERVDVDTKDDESVIVSPSRVSCWR</sequence>